<accession>A0A941ISH0</accession>
<dbReference type="Gene3D" id="1.20.1740.10">
    <property type="entry name" value="Amino acid/polyamine transporter I"/>
    <property type="match status" value="1"/>
</dbReference>
<feature type="transmembrane region" description="Helical" evidence="7">
    <location>
        <begin position="144"/>
        <end position="165"/>
    </location>
</feature>
<dbReference type="PANTHER" id="PTHR42770:SF7">
    <property type="entry name" value="MEMBRANE PROTEIN"/>
    <property type="match status" value="1"/>
</dbReference>
<feature type="transmembrane region" description="Helical" evidence="7">
    <location>
        <begin position="380"/>
        <end position="402"/>
    </location>
</feature>
<organism evidence="8 9">
    <name type="scientific">Actinospica durhamensis</name>
    <dbReference type="NCBI Taxonomy" id="1508375"/>
    <lineage>
        <taxon>Bacteria</taxon>
        <taxon>Bacillati</taxon>
        <taxon>Actinomycetota</taxon>
        <taxon>Actinomycetes</taxon>
        <taxon>Catenulisporales</taxon>
        <taxon>Actinospicaceae</taxon>
        <taxon>Actinospica</taxon>
    </lineage>
</organism>
<dbReference type="PANTHER" id="PTHR42770">
    <property type="entry name" value="AMINO ACID TRANSPORTER-RELATED"/>
    <property type="match status" value="1"/>
</dbReference>
<keyword evidence="2" id="KW-1003">Cell membrane</keyword>
<dbReference type="AlphaFoldDB" id="A0A941ISH0"/>
<evidence type="ECO:0000256" key="5">
    <source>
        <dbReference type="ARBA" id="ARBA00023136"/>
    </source>
</evidence>
<dbReference type="EMBL" id="JAGSOG010000137">
    <property type="protein sequence ID" value="MBR7836352.1"/>
    <property type="molecule type" value="Genomic_DNA"/>
</dbReference>
<evidence type="ECO:0000256" key="2">
    <source>
        <dbReference type="ARBA" id="ARBA00022475"/>
    </source>
</evidence>
<evidence type="ECO:0000256" key="4">
    <source>
        <dbReference type="ARBA" id="ARBA00022989"/>
    </source>
</evidence>
<feature type="region of interest" description="Disordered" evidence="6">
    <location>
        <begin position="1"/>
        <end position="20"/>
    </location>
</feature>
<keyword evidence="5 7" id="KW-0472">Membrane</keyword>
<feature type="transmembrane region" description="Helical" evidence="7">
    <location>
        <begin position="447"/>
        <end position="464"/>
    </location>
</feature>
<evidence type="ECO:0000256" key="7">
    <source>
        <dbReference type="SAM" id="Phobius"/>
    </source>
</evidence>
<feature type="transmembrane region" description="Helical" evidence="7">
    <location>
        <begin position="293"/>
        <end position="314"/>
    </location>
</feature>
<feature type="transmembrane region" description="Helical" evidence="7">
    <location>
        <begin position="211"/>
        <end position="230"/>
    </location>
</feature>
<feature type="transmembrane region" description="Helical" evidence="7">
    <location>
        <begin position="103"/>
        <end position="124"/>
    </location>
</feature>
<dbReference type="PIRSF" id="PIRSF006060">
    <property type="entry name" value="AA_transporter"/>
    <property type="match status" value="1"/>
</dbReference>
<keyword evidence="4 7" id="KW-1133">Transmembrane helix</keyword>
<sequence>MSEKLEQPVPQAPGSGGSAQLAHGALHGADSIVMAVAGSAPGYSISATTAVLVGAAALGGPAALLWCGIPMLGIALAFSHLGRADVNAGAAYSWVRKALHPTLGFISGWAVVASATIFMVAGAVPAGQATLSLFNENKQWSTGAVTATGAIWFVVMAAIVAAGVTITTKAQWIMSCIEVAILLVVGVVALFHEAGRHGTAFSWSWFSPTQFHGMSGFAGAALIAAFYYWGWDVTANLNEESKHSKLTARGGIIGVVIVFLLFELFTIDINLFFSQDAIAGGGTSLPTMLATVIGGSFMGKLMIIAVMLSTIATLETTLIQVSRSLFAMGRDNTLPKIFGKVDVVRRTPVVATAAVTLVSLALFVAAAFQSSVSTVMTDAVNAIGMQIAVYYSLAALSVTVVFRKQVFASLSNALFIGFLPLLGAAFMIFTFVENLFGNGLSNGTKEIGIGGLAIGLIPMVYYMVKKVPYYSRSERLASEDDLGVLAEVAA</sequence>
<keyword evidence="3 7" id="KW-0812">Transmembrane</keyword>
<dbReference type="InterPro" id="IPR002293">
    <property type="entry name" value="AA/rel_permease1"/>
</dbReference>
<dbReference type="GO" id="GO:0005886">
    <property type="term" value="C:plasma membrane"/>
    <property type="evidence" value="ECO:0007669"/>
    <property type="project" value="UniProtKB-SubCell"/>
</dbReference>
<dbReference type="Proteomes" id="UP000675781">
    <property type="component" value="Unassembled WGS sequence"/>
</dbReference>
<feature type="transmembrane region" description="Helical" evidence="7">
    <location>
        <begin position="414"/>
        <end position="432"/>
    </location>
</feature>
<dbReference type="RefSeq" id="WP_212530830.1">
    <property type="nucleotide sequence ID" value="NZ_JAGSOG010000137.1"/>
</dbReference>
<feature type="transmembrane region" description="Helical" evidence="7">
    <location>
        <begin position="251"/>
        <end position="273"/>
    </location>
</feature>
<feature type="transmembrane region" description="Helical" evidence="7">
    <location>
        <begin position="172"/>
        <end position="191"/>
    </location>
</feature>
<proteinExistence type="predicted"/>
<protein>
    <submittedName>
        <fullName evidence="8">APC family permease</fullName>
    </submittedName>
</protein>
<evidence type="ECO:0000256" key="6">
    <source>
        <dbReference type="SAM" id="MobiDB-lite"/>
    </source>
</evidence>
<comment type="caution">
    <text evidence="8">The sequence shown here is derived from an EMBL/GenBank/DDBJ whole genome shotgun (WGS) entry which is preliminary data.</text>
</comment>
<reference evidence="8" key="1">
    <citation type="submission" date="2021-04" db="EMBL/GenBank/DDBJ databases">
        <title>Genome based classification of Actinospica acidithermotolerans sp. nov., an actinobacterium isolated from an Indonesian hot spring.</title>
        <authorList>
            <person name="Kusuma A.B."/>
            <person name="Putra K.E."/>
            <person name="Nafisah S."/>
            <person name="Loh J."/>
            <person name="Nouioui I."/>
            <person name="Goodfellow M."/>
        </authorList>
    </citation>
    <scope>NUCLEOTIDE SEQUENCE</scope>
    <source>
        <strain evidence="8">CSCA 57</strain>
    </source>
</reference>
<dbReference type="InterPro" id="IPR050367">
    <property type="entry name" value="APC_superfamily"/>
</dbReference>
<evidence type="ECO:0000256" key="3">
    <source>
        <dbReference type="ARBA" id="ARBA00022692"/>
    </source>
</evidence>
<evidence type="ECO:0000256" key="1">
    <source>
        <dbReference type="ARBA" id="ARBA00004651"/>
    </source>
</evidence>
<comment type="subcellular location">
    <subcellularLocation>
        <location evidence="1">Cell membrane</location>
        <topology evidence="1">Multi-pass membrane protein</topology>
    </subcellularLocation>
</comment>
<gene>
    <name evidence="8" type="ORF">KDL01_23950</name>
</gene>
<name>A0A941ISH0_9ACTN</name>
<feature type="transmembrane region" description="Helical" evidence="7">
    <location>
        <begin position="349"/>
        <end position="368"/>
    </location>
</feature>
<keyword evidence="9" id="KW-1185">Reference proteome</keyword>
<evidence type="ECO:0000313" key="8">
    <source>
        <dbReference type="EMBL" id="MBR7836352.1"/>
    </source>
</evidence>
<feature type="transmembrane region" description="Helical" evidence="7">
    <location>
        <begin position="63"/>
        <end position="82"/>
    </location>
</feature>
<dbReference type="GO" id="GO:0022857">
    <property type="term" value="F:transmembrane transporter activity"/>
    <property type="evidence" value="ECO:0007669"/>
    <property type="project" value="InterPro"/>
</dbReference>
<evidence type="ECO:0000313" key="9">
    <source>
        <dbReference type="Proteomes" id="UP000675781"/>
    </source>
</evidence>
<dbReference type="Pfam" id="PF13520">
    <property type="entry name" value="AA_permease_2"/>
    <property type="match status" value="1"/>
</dbReference>